<reference evidence="7" key="1">
    <citation type="submission" date="2022-11" db="EMBL/GenBank/DDBJ databases">
        <authorList>
            <person name="Kikuchi T."/>
        </authorList>
    </citation>
    <scope>NUCLEOTIDE SEQUENCE</scope>
    <source>
        <strain evidence="7">PS1010</strain>
    </source>
</reference>
<dbReference type="PANTHER" id="PTHR23291:SF30">
    <property type="entry name" value="PROTEIN LIFEGUARD 2"/>
    <property type="match status" value="1"/>
</dbReference>
<comment type="subcellular location">
    <subcellularLocation>
        <location evidence="1">Membrane</location>
        <topology evidence="1">Multi-pass membrane protein</topology>
    </subcellularLocation>
</comment>
<evidence type="ECO:0000313" key="7">
    <source>
        <dbReference type="EMBL" id="CAI5452562.1"/>
    </source>
</evidence>
<comment type="similarity">
    <text evidence="5">Belongs to the BI1 family.</text>
</comment>
<gene>
    <name evidence="7" type="ORF">CAMP_LOCUS15199</name>
</gene>
<keyword evidence="3 5" id="KW-1133">Transmembrane helix</keyword>
<dbReference type="GO" id="GO:2001234">
    <property type="term" value="P:negative regulation of apoptotic signaling pathway"/>
    <property type="evidence" value="ECO:0007669"/>
    <property type="project" value="TreeGrafter"/>
</dbReference>
<sequence>MSVEPNVNKNDNNCENISYSENSEVSSNGEKSSVSITGSGDLEENGRDEMERKILVRKRFVKKVFTMVAAMFAIVSLFAAFPMMFPDFLTFCRVHWQLYYASTSLFFIIYFLFYGIQQIRRKYPINIIILMIFTFSAAFMIMFSIAFYDVRSVFIALLISSICSATIVFFAFVTEKDLTTITGLVYIIGVCTAVFSCVAFFFVFFFRWYLPFLIYTIIGTFLSMLYLAIDLQWIVGGRSQECPPNDWIFASLSSFLDSLYIFFFILSFLGWRSR</sequence>
<organism evidence="7 8">
    <name type="scientific">Caenorhabditis angaria</name>
    <dbReference type="NCBI Taxonomy" id="860376"/>
    <lineage>
        <taxon>Eukaryota</taxon>
        <taxon>Metazoa</taxon>
        <taxon>Ecdysozoa</taxon>
        <taxon>Nematoda</taxon>
        <taxon>Chromadorea</taxon>
        <taxon>Rhabditida</taxon>
        <taxon>Rhabditina</taxon>
        <taxon>Rhabditomorpha</taxon>
        <taxon>Rhabditoidea</taxon>
        <taxon>Rhabditidae</taxon>
        <taxon>Peloderinae</taxon>
        <taxon>Caenorhabditis</taxon>
    </lineage>
</organism>
<keyword evidence="8" id="KW-1185">Reference proteome</keyword>
<protein>
    <submittedName>
        <fullName evidence="7">Uncharacterized protein</fullName>
    </submittedName>
</protein>
<evidence type="ECO:0000256" key="2">
    <source>
        <dbReference type="ARBA" id="ARBA00022692"/>
    </source>
</evidence>
<evidence type="ECO:0000256" key="6">
    <source>
        <dbReference type="SAM" id="MobiDB-lite"/>
    </source>
</evidence>
<feature type="transmembrane region" description="Helical" evidence="5">
    <location>
        <begin position="64"/>
        <end position="85"/>
    </location>
</feature>
<feature type="transmembrane region" description="Helical" evidence="5">
    <location>
        <begin position="184"/>
        <end position="206"/>
    </location>
</feature>
<dbReference type="Pfam" id="PF01027">
    <property type="entry name" value="Bax1-I"/>
    <property type="match status" value="1"/>
</dbReference>
<name>A0A9P1N9B2_9PELO</name>
<dbReference type="OrthoDB" id="7933078at2759"/>
<dbReference type="InterPro" id="IPR006214">
    <property type="entry name" value="Bax_inhibitor_1-related"/>
</dbReference>
<feature type="transmembrane region" description="Helical" evidence="5">
    <location>
        <begin position="247"/>
        <end position="271"/>
    </location>
</feature>
<evidence type="ECO:0000256" key="3">
    <source>
        <dbReference type="ARBA" id="ARBA00022989"/>
    </source>
</evidence>
<feature type="compositionally biased region" description="Polar residues" evidence="6">
    <location>
        <begin position="1"/>
        <end position="38"/>
    </location>
</feature>
<evidence type="ECO:0000256" key="5">
    <source>
        <dbReference type="RuleBase" id="RU004379"/>
    </source>
</evidence>
<evidence type="ECO:0000256" key="1">
    <source>
        <dbReference type="ARBA" id="ARBA00004141"/>
    </source>
</evidence>
<dbReference type="InterPro" id="IPR036259">
    <property type="entry name" value="MFS_trans_sf"/>
</dbReference>
<accession>A0A9P1N9B2</accession>
<dbReference type="GO" id="GO:0016020">
    <property type="term" value="C:membrane"/>
    <property type="evidence" value="ECO:0007669"/>
    <property type="project" value="UniProtKB-SubCell"/>
</dbReference>
<comment type="caution">
    <text evidence="7">The sequence shown here is derived from an EMBL/GenBank/DDBJ whole genome shotgun (WGS) entry which is preliminary data.</text>
</comment>
<evidence type="ECO:0000256" key="4">
    <source>
        <dbReference type="ARBA" id="ARBA00023136"/>
    </source>
</evidence>
<dbReference type="GO" id="GO:0005783">
    <property type="term" value="C:endoplasmic reticulum"/>
    <property type="evidence" value="ECO:0007669"/>
    <property type="project" value="TreeGrafter"/>
</dbReference>
<dbReference type="Proteomes" id="UP001152747">
    <property type="component" value="Unassembled WGS sequence"/>
</dbReference>
<dbReference type="SUPFAM" id="SSF103473">
    <property type="entry name" value="MFS general substrate transporter"/>
    <property type="match status" value="1"/>
</dbReference>
<keyword evidence="4 5" id="KW-0472">Membrane</keyword>
<evidence type="ECO:0000313" key="8">
    <source>
        <dbReference type="Proteomes" id="UP001152747"/>
    </source>
</evidence>
<keyword evidence="2 5" id="KW-0812">Transmembrane</keyword>
<dbReference type="AlphaFoldDB" id="A0A9P1N9B2"/>
<proteinExistence type="inferred from homology"/>
<dbReference type="GO" id="GO:0005794">
    <property type="term" value="C:Golgi apparatus"/>
    <property type="evidence" value="ECO:0007669"/>
    <property type="project" value="TreeGrafter"/>
</dbReference>
<feature type="transmembrane region" description="Helical" evidence="5">
    <location>
        <begin position="97"/>
        <end position="116"/>
    </location>
</feature>
<feature type="transmembrane region" description="Helical" evidence="5">
    <location>
        <begin position="128"/>
        <end position="147"/>
    </location>
</feature>
<dbReference type="EMBL" id="CANHGI010000005">
    <property type="protein sequence ID" value="CAI5452562.1"/>
    <property type="molecule type" value="Genomic_DNA"/>
</dbReference>
<dbReference type="PANTHER" id="PTHR23291">
    <property type="entry name" value="BAX INHIBITOR-RELATED"/>
    <property type="match status" value="1"/>
</dbReference>
<feature type="region of interest" description="Disordered" evidence="6">
    <location>
        <begin position="1"/>
        <end position="45"/>
    </location>
</feature>
<feature type="transmembrane region" description="Helical" evidence="5">
    <location>
        <begin position="153"/>
        <end position="172"/>
    </location>
</feature>
<feature type="transmembrane region" description="Helical" evidence="5">
    <location>
        <begin position="212"/>
        <end position="235"/>
    </location>
</feature>